<organism evidence="1 2">
    <name type="scientific">Azohydromonas caseinilytica</name>
    <dbReference type="NCBI Taxonomy" id="2728836"/>
    <lineage>
        <taxon>Bacteria</taxon>
        <taxon>Pseudomonadati</taxon>
        <taxon>Pseudomonadota</taxon>
        <taxon>Betaproteobacteria</taxon>
        <taxon>Burkholderiales</taxon>
        <taxon>Sphaerotilaceae</taxon>
        <taxon>Azohydromonas</taxon>
    </lineage>
</organism>
<dbReference type="AlphaFoldDB" id="A0A848FA59"/>
<reference evidence="1 2" key="1">
    <citation type="submission" date="2020-04" db="EMBL/GenBank/DDBJ databases">
        <title>Azohydromonas sp. isolated from soil.</title>
        <authorList>
            <person name="Dahal R.H."/>
        </authorList>
    </citation>
    <scope>NUCLEOTIDE SEQUENCE [LARGE SCALE GENOMIC DNA]</scope>
    <source>
        <strain evidence="1 2">G-1-1-14</strain>
    </source>
</reference>
<dbReference type="Proteomes" id="UP000574067">
    <property type="component" value="Unassembled WGS sequence"/>
</dbReference>
<keyword evidence="2" id="KW-1185">Reference proteome</keyword>
<sequence>MVTLILRRCAADAASPDEAAGVVASLPAAVVQHRSERMLLVDVADDALVEELTVRLHGWIVSRQGPRIQVPDTRLKLRGSDQ</sequence>
<comment type="caution">
    <text evidence="1">The sequence shown here is derived from an EMBL/GenBank/DDBJ whole genome shotgun (WGS) entry which is preliminary data.</text>
</comment>
<dbReference type="EMBL" id="JABBFW010000009">
    <property type="protein sequence ID" value="NML16212.1"/>
    <property type="molecule type" value="Genomic_DNA"/>
</dbReference>
<dbReference type="RefSeq" id="WP_169161121.1">
    <property type="nucleotide sequence ID" value="NZ_JABBFW010000009.1"/>
</dbReference>
<name>A0A848FA59_9BURK</name>
<proteinExistence type="predicted"/>
<protein>
    <submittedName>
        <fullName evidence="1">Uncharacterized protein</fullName>
    </submittedName>
</protein>
<evidence type="ECO:0000313" key="2">
    <source>
        <dbReference type="Proteomes" id="UP000574067"/>
    </source>
</evidence>
<evidence type="ECO:0000313" key="1">
    <source>
        <dbReference type="EMBL" id="NML16212.1"/>
    </source>
</evidence>
<accession>A0A848FA59</accession>
<gene>
    <name evidence="1" type="ORF">HHL10_14625</name>
</gene>